<evidence type="ECO:0000256" key="2">
    <source>
        <dbReference type="ARBA" id="ARBA00022679"/>
    </source>
</evidence>
<keyword evidence="3" id="KW-0472">Membrane</keyword>
<dbReference type="AlphaFoldDB" id="A0AAW1TL40"/>
<dbReference type="GO" id="GO:0008107">
    <property type="term" value="F:galactoside 2-alpha-L-fucosyltransferase activity"/>
    <property type="evidence" value="ECO:0007669"/>
    <property type="project" value="InterPro"/>
</dbReference>
<gene>
    <name evidence="4" type="ORF">WA026_011606</name>
</gene>
<sequence length="243" mass="28119">MLNSHHNILFKAIVLALCVISSVHIFIFPLYGLESQPNSVKTLQALEQSLCSTNTRHHKVWKKTKCPNYGIVTVIQGGGYGNQMWEYASVWALARRTGLEPYIPRCIKLKLEQLFSSLSLPTFEGISHCAFETDKFVRSLDEWNYTNQSIILPRYIIQPELVLTWVQDIKQEFTIRKPLLVKAQYILRMAAKNASNCTFVGVHVRRTDYLNRVIDKFTVKPASKTFFISAMTHFEKRYPRVFL</sequence>
<evidence type="ECO:0000313" key="4">
    <source>
        <dbReference type="EMBL" id="KAK9871339.1"/>
    </source>
</evidence>
<keyword evidence="3" id="KW-1133">Transmembrane helix</keyword>
<organism evidence="4 5">
    <name type="scientific">Henosepilachna vigintioctopunctata</name>
    <dbReference type="NCBI Taxonomy" id="420089"/>
    <lineage>
        <taxon>Eukaryota</taxon>
        <taxon>Metazoa</taxon>
        <taxon>Ecdysozoa</taxon>
        <taxon>Arthropoda</taxon>
        <taxon>Hexapoda</taxon>
        <taxon>Insecta</taxon>
        <taxon>Pterygota</taxon>
        <taxon>Neoptera</taxon>
        <taxon>Endopterygota</taxon>
        <taxon>Coleoptera</taxon>
        <taxon>Polyphaga</taxon>
        <taxon>Cucujiformia</taxon>
        <taxon>Coccinelloidea</taxon>
        <taxon>Coccinellidae</taxon>
        <taxon>Epilachninae</taxon>
        <taxon>Epilachnini</taxon>
        <taxon>Henosepilachna</taxon>
    </lineage>
</organism>
<dbReference type="PANTHER" id="PTHR11927:SF9">
    <property type="entry name" value="L-FUCOSYLTRANSFERASE"/>
    <property type="match status" value="1"/>
</dbReference>
<dbReference type="PANTHER" id="PTHR11927">
    <property type="entry name" value="GALACTOSIDE 2-L-FUCOSYLTRANSFERASE"/>
    <property type="match status" value="1"/>
</dbReference>
<keyword evidence="3" id="KW-0812">Transmembrane</keyword>
<evidence type="ECO:0000313" key="5">
    <source>
        <dbReference type="Proteomes" id="UP001431783"/>
    </source>
</evidence>
<dbReference type="EMBL" id="JARQZJ010000005">
    <property type="protein sequence ID" value="KAK9871339.1"/>
    <property type="molecule type" value="Genomic_DNA"/>
</dbReference>
<proteinExistence type="inferred from homology"/>
<evidence type="ECO:0000256" key="3">
    <source>
        <dbReference type="RuleBase" id="RU363129"/>
    </source>
</evidence>
<keyword evidence="3" id="KW-0735">Signal-anchor</keyword>
<comment type="similarity">
    <text evidence="3">Belongs to the glycosyltransferase 11 family.</text>
</comment>
<keyword evidence="1 3" id="KW-0328">Glycosyltransferase</keyword>
<evidence type="ECO:0000256" key="1">
    <source>
        <dbReference type="ARBA" id="ARBA00022676"/>
    </source>
</evidence>
<keyword evidence="3" id="KW-0333">Golgi apparatus</keyword>
<keyword evidence="5" id="KW-1185">Reference proteome</keyword>
<dbReference type="Pfam" id="PF01531">
    <property type="entry name" value="Glyco_transf_11"/>
    <property type="match status" value="1"/>
</dbReference>
<reference evidence="4 5" key="1">
    <citation type="submission" date="2023-03" db="EMBL/GenBank/DDBJ databases">
        <title>Genome insight into feeding habits of ladybird beetles.</title>
        <authorList>
            <person name="Li H.-S."/>
            <person name="Huang Y.-H."/>
            <person name="Pang H."/>
        </authorList>
    </citation>
    <scope>NUCLEOTIDE SEQUENCE [LARGE SCALE GENOMIC DNA]</scope>
    <source>
        <strain evidence="4">SYSU_2023b</strain>
        <tissue evidence="4">Whole body</tissue>
    </source>
</reference>
<name>A0AAW1TL40_9CUCU</name>
<accession>A0AAW1TL40</accession>
<comment type="caution">
    <text evidence="4">The sequence shown here is derived from an EMBL/GenBank/DDBJ whole genome shotgun (WGS) entry which is preliminary data.</text>
</comment>
<dbReference type="GO" id="GO:0005975">
    <property type="term" value="P:carbohydrate metabolic process"/>
    <property type="evidence" value="ECO:0007669"/>
    <property type="project" value="InterPro"/>
</dbReference>
<comment type="subcellular location">
    <subcellularLocation>
        <location evidence="3">Golgi apparatus</location>
        <location evidence="3">Golgi stack membrane</location>
        <topology evidence="3">Single-pass type II membrane protein</topology>
    </subcellularLocation>
</comment>
<protein>
    <recommendedName>
        <fullName evidence="3">L-Fucosyltransferase</fullName>
        <ecNumber evidence="3">2.4.1.-</ecNumber>
    </recommendedName>
</protein>
<dbReference type="Proteomes" id="UP001431783">
    <property type="component" value="Unassembled WGS sequence"/>
</dbReference>
<keyword evidence="3" id="KW-0325">Glycoprotein</keyword>
<keyword evidence="2 3" id="KW-0808">Transferase</keyword>
<comment type="pathway">
    <text evidence="3">Protein modification; protein glycosylation.</text>
</comment>
<dbReference type="EC" id="2.4.1.-" evidence="3"/>
<dbReference type="InterPro" id="IPR002516">
    <property type="entry name" value="Glyco_trans_11"/>
</dbReference>
<dbReference type="GO" id="GO:0032580">
    <property type="term" value="C:Golgi cisterna membrane"/>
    <property type="evidence" value="ECO:0007669"/>
    <property type="project" value="UniProtKB-SubCell"/>
</dbReference>
<dbReference type="CDD" id="cd11301">
    <property type="entry name" value="Fut1_Fut2_like"/>
    <property type="match status" value="1"/>
</dbReference>
<feature type="transmembrane region" description="Helical" evidence="3">
    <location>
        <begin position="12"/>
        <end position="33"/>
    </location>
</feature>